<evidence type="ECO:0000256" key="4">
    <source>
        <dbReference type="ARBA" id="ARBA00012924"/>
    </source>
</evidence>
<dbReference type="GO" id="GO:0042802">
    <property type="term" value="F:identical protein binding"/>
    <property type="evidence" value="ECO:0007669"/>
    <property type="project" value="TreeGrafter"/>
</dbReference>
<dbReference type="AlphaFoldDB" id="A0A3N4LMC6"/>
<dbReference type="InterPro" id="IPR005814">
    <property type="entry name" value="Aminotrans_3"/>
</dbReference>
<dbReference type="InterPro" id="IPR015422">
    <property type="entry name" value="PyrdxlP-dep_Trfase_small"/>
</dbReference>
<dbReference type="EC" id="2.6.1.13" evidence="4 9"/>
<name>A0A3N4LMC6_9PEZI</name>
<dbReference type="InterPro" id="IPR049704">
    <property type="entry name" value="Aminotrans_3_PPA_site"/>
</dbReference>
<proteinExistence type="inferred from homology"/>
<dbReference type="GO" id="GO:0030170">
    <property type="term" value="F:pyridoxal phosphate binding"/>
    <property type="evidence" value="ECO:0007669"/>
    <property type="project" value="InterPro"/>
</dbReference>
<dbReference type="GO" id="GO:0004587">
    <property type="term" value="F:ornithine aminotransferase activity"/>
    <property type="evidence" value="ECO:0007669"/>
    <property type="project" value="UniProtKB-EC"/>
</dbReference>
<comment type="pathway">
    <text evidence="2 9">Amino-acid biosynthesis; L-proline biosynthesis; L-glutamate 5-semialdehyde from L-ornithine: step 1/1.</text>
</comment>
<dbReference type="STRING" id="1051890.A0A3N4LMC6"/>
<evidence type="ECO:0000313" key="11">
    <source>
        <dbReference type="Proteomes" id="UP000267821"/>
    </source>
</evidence>
<comment type="catalytic activity">
    <reaction evidence="9">
        <text>a 2-oxocarboxylate + L-ornithine = L-glutamate 5-semialdehyde + an L-alpha-amino acid</text>
        <dbReference type="Rhea" id="RHEA:13877"/>
        <dbReference type="ChEBI" id="CHEBI:35179"/>
        <dbReference type="ChEBI" id="CHEBI:46911"/>
        <dbReference type="ChEBI" id="CHEBI:58066"/>
        <dbReference type="ChEBI" id="CHEBI:59869"/>
        <dbReference type="EC" id="2.6.1.13"/>
    </reaction>
</comment>
<evidence type="ECO:0000256" key="9">
    <source>
        <dbReference type="RuleBase" id="RU365036"/>
    </source>
</evidence>
<dbReference type="GO" id="GO:0019544">
    <property type="term" value="P:L-arginine catabolic process to L-glutamate"/>
    <property type="evidence" value="ECO:0007669"/>
    <property type="project" value="TreeGrafter"/>
</dbReference>
<dbReference type="InParanoid" id="A0A3N4LMC6"/>
<organism evidence="10 11">
    <name type="scientific">Terfezia boudieri ATCC MYA-4762</name>
    <dbReference type="NCBI Taxonomy" id="1051890"/>
    <lineage>
        <taxon>Eukaryota</taxon>
        <taxon>Fungi</taxon>
        <taxon>Dikarya</taxon>
        <taxon>Ascomycota</taxon>
        <taxon>Pezizomycotina</taxon>
        <taxon>Pezizomycetes</taxon>
        <taxon>Pezizales</taxon>
        <taxon>Pezizaceae</taxon>
        <taxon>Terfezia</taxon>
    </lineage>
</organism>
<keyword evidence="5 9" id="KW-0032">Aminotransferase</keyword>
<dbReference type="Gene3D" id="3.90.1150.10">
    <property type="entry name" value="Aspartate Aminotransferase, domain 1"/>
    <property type="match status" value="1"/>
</dbReference>
<evidence type="ECO:0000256" key="2">
    <source>
        <dbReference type="ARBA" id="ARBA00004998"/>
    </source>
</evidence>
<reference evidence="10 11" key="1">
    <citation type="journal article" date="2018" name="Nat. Ecol. Evol.">
        <title>Pezizomycetes genomes reveal the molecular basis of ectomycorrhizal truffle lifestyle.</title>
        <authorList>
            <person name="Murat C."/>
            <person name="Payen T."/>
            <person name="Noel B."/>
            <person name="Kuo A."/>
            <person name="Morin E."/>
            <person name="Chen J."/>
            <person name="Kohler A."/>
            <person name="Krizsan K."/>
            <person name="Balestrini R."/>
            <person name="Da Silva C."/>
            <person name="Montanini B."/>
            <person name="Hainaut M."/>
            <person name="Levati E."/>
            <person name="Barry K.W."/>
            <person name="Belfiori B."/>
            <person name="Cichocki N."/>
            <person name="Clum A."/>
            <person name="Dockter R.B."/>
            <person name="Fauchery L."/>
            <person name="Guy J."/>
            <person name="Iotti M."/>
            <person name="Le Tacon F."/>
            <person name="Lindquist E.A."/>
            <person name="Lipzen A."/>
            <person name="Malagnac F."/>
            <person name="Mello A."/>
            <person name="Molinier V."/>
            <person name="Miyauchi S."/>
            <person name="Poulain J."/>
            <person name="Riccioni C."/>
            <person name="Rubini A."/>
            <person name="Sitrit Y."/>
            <person name="Splivallo R."/>
            <person name="Traeger S."/>
            <person name="Wang M."/>
            <person name="Zifcakova L."/>
            <person name="Wipf D."/>
            <person name="Zambonelli A."/>
            <person name="Paolocci F."/>
            <person name="Nowrousian M."/>
            <person name="Ottonello S."/>
            <person name="Baldrian P."/>
            <person name="Spatafora J.W."/>
            <person name="Henrissat B."/>
            <person name="Nagy L.G."/>
            <person name="Aury J.M."/>
            <person name="Wincker P."/>
            <person name="Grigoriev I.V."/>
            <person name="Bonfante P."/>
            <person name="Martin F.M."/>
        </authorList>
    </citation>
    <scope>NUCLEOTIDE SEQUENCE [LARGE SCALE GENOMIC DNA]</scope>
    <source>
        <strain evidence="10 11">ATCC MYA-4762</strain>
    </source>
</reference>
<dbReference type="GO" id="GO:0005737">
    <property type="term" value="C:cytoplasm"/>
    <property type="evidence" value="ECO:0007669"/>
    <property type="project" value="TreeGrafter"/>
</dbReference>
<dbReference type="PIRSF" id="PIRSF000521">
    <property type="entry name" value="Transaminase_4ab_Lys_Orn"/>
    <property type="match status" value="1"/>
</dbReference>
<dbReference type="OrthoDB" id="10261433at2759"/>
<dbReference type="InterPro" id="IPR015421">
    <property type="entry name" value="PyrdxlP-dep_Trfase_major"/>
</dbReference>
<keyword evidence="11" id="KW-1185">Reference proteome</keyword>
<keyword evidence="6 9" id="KW-0808">Transferase</keyword>
<comment type="cofactor">
    <cofactor evidence="1 9">
        <name>pyridoxal 5'-phosphate</name>
        <dbReference type="ChEBI" id="CHEBI:597326"/>
    </cofactor>
</comment>
<dbReference type="GO" id="GO:0055129">
    <property type="term" value="P:L-proline biosynthetic process"/>
    <property type="evidence" value="ECO:0007669"/>
    <property type="project" value="UniProtKB-UniPathway"/>
</dbReference>
<evidence type="ECO:0000256" key="5">
    <source>
        <dbReference type="ARBA" id="ARBA00022576"/>
    </source>
</evidence>
<gene>
    <name evidence="10" type="ORF">L211DRAFT_785516</name>
</gene>
<accession>A0A3N4LMC6</accession>
<evidence type="ECO:0000256" key="8">
    <source>
        <dbReference type="RuleBase" id="RU003560"/>
    </source>
</evidence>
<dbReference type="NCBIfam" id="TIGR01885">
    <property type="entry name" value="Orn_aminotrans"/>
    <property type="match status" value="1"/>
</dbReference>
<dbReference type="FunFam" id="3.90.1150.10:FF:000152">
    <property type="entry name" value="Ornithine aminotransferase"/>
    <property type="match status" value="1"/>
</dbReference>
<evidence type="ECO:0000256" key="3">
    <source>
        <dbReference type="ARBA" id="ARBA00008954"/>
    </source>
</evidence>
<dbReference type="UniPathway" id="UPA00098">
    <property type="reaction ID" value="UER00358"/>
</dbReference>
<evidence type="ECO:0000256" key="1">
    <source>
        <dbReference type="ARBA" id="ARBA00001933"/>
    </source>
</evidence>
<dbReference type="Pfam" id="PF00202">
    <property type="entry name" value="Aminotran_3"/>
    <property type="match status" value="1"/>
</dbReference>
<evidence type="ECO:0000313" key="10">
    <source>
        <dbReference type="EMBL" id="RPB24083.1"/>
    </source>
</evidence>
<dbReference type="EMBL" id="ML121543">
    <property type="protein sequence ID" value="RPB24083.1"/>
    <property type="molecule type" value="Genomic_DNA"/>
</dbReference>
<dbReference type="GO" id="GO:0010121">
    <property type="term" value="P:L-arginine catabolic process to proline via ornithine"/>
    <property type="evidence" value="ECO:0007669"/>
    <property type="project" value="TreeGrafter"/>
</dbReference>
<dbReference type="Proteomes" id="UP000267821">
    <property type="component" value="Unassembled WGS sequence"/>
</dbReference>
<dbReference type="InterPro" id="IPR050103">
    <property type="entry name" value="Class-III_PLP-dep_AT"/>
</dbReference>
<dbReference type="SUPFAM" id="SSF53383">
    <property type="entry name" value="PLP-dependent transferases"/>
    <property type="match status" value="1"/>
</dbReference>
<dbReference type="CDD" id="cd00610">
    <property type="entry name" value="OAT_like"/>
    <property type="match status" value="1"/>
</dbReference>
<dbReference type="FunCoup" id="A0A3N4LMC6">
    <property type="interactions" value="762"/>
</dbReference>
<comment type="similarity">
    <text evidence="3 8">Belongs to the class-III pyridoxal-phosphate-dependent aminotransferase family.</text>
</comment>
<evidence type="ECO:0000256" key="6">
    <source>
        <dbReference type="ARBA" id="ARBA00022679"/>
    </source>
</evidence>
<keyword evidence="7 8" id="KW-0663">Pyridoxal phosphate</keyword>
<dbReference type="InterPro" id="IPR010164">
    <property type="entry name" value="Orn_aminotrans"/>
</dbReference>
<dbReference type="FunFam" id="3.40.640.10:FF:000011">
    <property type="entry name" value="Ornithine aminotransferase"/>
    <property type="match status" value="1"/>
</dbReference>
<protein>
    <recommendedName>
        <fullName evidence="4 9">Ornithine aminotransferase</fullName>
        <ecNumber evidence="4 9">2.6.1.13</ecNumber>
    </recommendedName>
</protein>
<dbReference type="PANTHER" id="PTHR11986">
    <property type="entry name" value="AMINOTRANSFERASE CLASS III"/>
    <property type="match status" value="1"/>
</dbReference>
<evidence type="ECO:0000256" key="7">
    <source>
        <dbReference type="ARBA" id="ARBA00022898"/>
    </source>
</evidence>
<sequence length="450" mass="49189">MPTAQTHQSIDVHAQSTSQALRDEHDYAAHNYHPLPVVFAKAEGARVWDPEGNEYLDFLSAYSAVNQGHCHPRIVDALVKQAQRLTLSSRAFHNDVFPVFSKFITEYFKYDMVLPMNTGAEAVETGLKLARKWGYKVKCIPQNEAIILAVSGNFHGRTFSAISLSTDPESRENYGPYLPNIGPQIPGTTKPIRFNHVEDLEEALMTHGDKVAAFLVEPIQGEAGIVVPDDSYLSKVHALCKKYNVLLICDEVQTGIARTGKLLCCEHFGVRPDIVLLGKAISGGVYPVSVVLADKDIMLCIEPGTHGSTYGGNPLGCAVAIAALEVVRDENLTERAESLGQRFRAGLNSINNPVIKLVRGKGLLNAVVVDESKLNGHTAWELCLLLKKKGLLAKPTHQNIIRLAPPLVISEAQIDCATEIFKEAVKELPSMKAAEFCAHGGHEQDVNIDC</sequence>
<dbReference type="InterPro" id="IPR015424">
    <property type="entry name" value="PyrdxlP-dep_Trfase"/>
</dbReference>
<dbReference type="Gene3D" id="3.40.640.10">
    <property type="entry name" value="Type I PLP-dependent aspartate aminotransferase-like (Major domain)"/>
    <property type="match status" value="1"/>
</dbReference>
<dbReference type="PANTHER" id="PTHR11986:SF18">
    <property type="entry name" value="ORNITHINE AMINOTRANSFERASE, MITOCHONDRIAL"/>
    <property type="match status" value="1"/>
</dbReference>
<dbReference type="PROSITE" id="PS00600">
    <property type="entry name" value="AA_TRANSFER_CLASS_3"/>
    <property type="match status" value="1"/>
</dbReference>